<dbReference type="CDD" id="cd00093">
    <property type="entry name" value="HTH_XRE"/>
    <property type="match status" value="1"/>
</dbReference>
<dbReference type="Gene3D" id="1.10.260.40">
    <property type="entry name" value="lambda repressor-like DNA-binding domains"/>
    <property type="match status" value="1"/>
</dbReference>
<sequence>MNKARIKDLRTARGWSQERLAEVSGVAVRTIQRLEAGNDASLETLSMVANALEVPVRDLFVSVDSDQLTIAVDGLDARIADERRARARAERAQKGWRYFYVALGIAVTAGAIIAVGSPASTGEAILVVPAYWLGGLFLLRFLEKSVLGPRLDARYPLTAGDRHGSSSGDVK</sequence>
<dbReference type="EMBL" id="VDFR01000046">
    <property type="protein sequence ID" value="TNC47365.1"/>
    <property type="molecule type" value="Genomic_DNA"/>
</dbReference>
<feature type="transmembrane region" description="Helical" evidence="1">
    <location>
        <begin position="124"/>
        <end position="142"/>
    </location>
</feature>
<evidence type="ECO:0000313" key="5">
    <source>
        <dbReference type="Proteomes" id="UP000306740"/>
    </source>
</evidence>
<dbReference type="Pfam" id="PF01381">
    <property type="entry name" value="HTH_3"/>
    <property type="match status" value="1"/>
</dbReference>
<dbReference type="GO" id="GO:0003677">
    <property type="term" value="F:DNA binding"/>
    <property type="evidence" value="ECO:0007669"/>
    <property type="project" value="InterPro"/>
</dbReference>
<dbReference type="SUPFAM" id="SSF47413">
    <property type="entry name" value="lambda repressor-like DNA-binding domains"/>
    <property type="match status" value="1"/>
</dbReference>
<dbReference type="EMBL" id="VDFR01000043">
    <property type="protein sequence ID" value="TNC47656.1"/>
    <property type="molecule type" value="Genomic_DNA"/>
</dbReference>
<protein>
    <submittedName>
        <fullName evidence="3">Helix-turn-helix transcriptional regulator</fullName>
    </submittedName>
</protein>
<keyword evidence="1" id="KW-0812">Transmembrane</keyword>
<dbReference type="PROSITE" id="PS50943">
    <property type="entry name" value="HTH_CROC1"/>
    <property type="match status" value="1"/>
</dbReference>
<accession>A0A5C4MTH6</accession>
<feature type="transmembrane region" description="Helical" evidence="1">
    <location>
        <begin position="98"/>
        <end position="118"/>
    </location>
</feature>
<dbReference type="Proteomes" id="UP000306740">
    <property type="component" value="Unassembled WGS sequence"/>
</dbReference>
<keyword evidence="1" id="KW-1133">Transmembrane helix</keyword>
<reference evidence="3 5" key="1">
    <citation type="submission" date="2019-05" db="EMBL/GenBank/DDBJ databases">
        <title>Mumia sp. nov., isolated from the intestinal contents of plateau pika (Ochotona curzoniae) in the Qinghai-Tibet plateau of China.</title>
        <authorList>
            <person name="Tian Z."/>
        </authorList>
    </citation>
    <scope>NUCLEOTIDE SEQUENCE [LARGE SCALE GENOMIC DNA]</scope>
    <source>
        <strain evidence="5">527</strain>
        <strain evidence="3">Z527</strain>
    </source>
</reference>
<dbReference type="InterPro" id="IPR010982">
    <property type="entry name" value="Lambda_DNA-bd_dom_sf"/>
</dbReference>
<evidence type="ECO:0000313" key="3">
    <source>
        <dbReference type="EMBL" id="TNC47365.1"/>
    </source>
</evidence>
<organism evidence="3 5">
    <name type="scientific">Mumia zhuanghuii</name>
    <dbReference type="NCBI Taxonomy" id="2585211"/>
    <lineage>
        <taxon>Bacteria</taxon>
        <taxon>Bacillati</taxon>
        <taxon>Actinomycetota</taxon>
        <taxon>Actinomycetes</taxon>
        <taxon>Propionibacteriales</taxon>
        <taxon>Nocardioidaceae</taxon>
        <taxon>Mumia</taxon>
    </lineage>
</organism>
<gene>
    <name evidence="4" type="ORF">FHE65_09230</name>
    <name evidence="3" type="ORF">FHE65_10135</name>
</gene>
<evidence type="ECO:0000313" key="4">
    <source>
        <dbReference type="EMBL" id="TNC47656.1"/>
    </source>
</evidence>
<comment type="caution">
    <text evidence="3">The sequence shown here is derived from an EMBL/GenBank/DDBJ whole genome shotgun (WGS) entry which is preliminary data.</text>
</comment>
<keyword evidence="1" id="KW-0472">Membrane</keyword>
<dbReference type="AlphaFoldDB" id="A0A5C4MTH6"/>
<name>A0A5C4MTH6_9ACTN</name>
<evidence type="ECO:0000256" key="1">
    <source>
        <dbReference type="SAM" id="Phobius"/>
    </source>
</evidence>
<dbReference type="RefSeq" id="WP_139088163.1">
    <property type="nucleotide sequence ID" value="NZ_VDFR01000043.1"/>
</dbReference>
<dbReference type="SMART" id="SM00530">
    <property type="entry name" value="HTH_XRE"/>
    <property type="match status" value="1"/>
</dbReference>
<dbReference type="InterPro" id="IPR001387">
    <property type="entry name" value="Cro/C1-type_HTH"/>
</dbReference>
<proteinExistence type="predicted"/>
<evidence type="ECO:0000259" key="2">
    <source>
        <dbReference type="PROSITE" id="PS50943"/>
    </source>
</evidence>
<feature type="domain" description="HTH cro/C1-type" evidence="2">
    <location>
        <begin position="6"/>
        <end position="59"/>
    </location>
</feature>
<dbReference type="OrthoDB" id="513181at2"/>